<dbReference type="InterPro" id="IPR013762">
    <property type="entry name" value="Integrase-like_cat_sf"/>
</dbReference>
<feature type="domain" description="Tyr recombinase" evidence="4">
    <location>
        <begin position="213"/>
        <end position="393"/>
    </location>
</feature>
<dbReference type="PROSITE" id="PS51898">
    <property type="entry name" value="TYR_RECOMBINASE"/>
    <property type="match status" value="1"/>
</dbReference>
<name>A0A6P1VZS2_9BACT</name>
<accession>A0A6P1VZS2</accession>
<dbReference type="Proteomes" id="UP000464577">
    <property type="component" value="Chromosome"/>
</dbReference>
<dbReference type="KEGG" id="senf:GJR95_26250"/>
<dbReference type="Gene3D" id="1.10.443.10">
    <property type="entry name" value="Intergrase catalytic core"/>
    <property type="match status" value="1"/>
</dbReference>
<dbReference type="Pfam" id="PF17293">
    <property type="entry name" value="Arm-DNA-bind_5"/>
    <property type="match status" value="1"/>
</dbReference>
<evidence type="ECO:0000259" key="4">
    <source>
        <dbReference type="PROSITE" id="PS51898"/>
    </source>
</evidence>
<keyword evidence="2" id="KW-0238">DNA-binding</keyword>
<dbReference type="InterPro" id="IPR010998">
    <property type="entry name" value="Integrase_recombinase_N"/>
</dbReference>
<comment type="similarity">
    <text evidence="1">Belongs to the 'phage' integrase family.</text>
</comment>
<evidence type="ECO:0000256" key="1">
    <source>
        <dbReference type="ARBA" id="ARBA00008857"/>
    </source>
</evidence>
<evidence type="ECO:0000313" key="6">
    <source>
        <dbReference type="Proteomes" id="UP000464577"/>
    </source>
</evidence>
<evidence type="ECO:0000256" key="2">
    <source>
        <dbReference type="ARBA" id="ARBA00023125"/>
    </source>
</evidence>
<sequence>MTHKVRYRLLFNRRKQTTKDGKAPVVIEAYQNGLRRYFATGFKVRKEDWDFRKDELKNPTHMSKVRKQITDLSDFETLFESQYKQAFTLKDFDLMLKAANQPNKAKATFSSHYREQLQRRKPELSYRAFQHSQLVLTRLHEFNAGNDLEFDTLTLDFIERFDFHLKTTLRLGANYIYKYHQAIKKCLDNAERKGLFLPQQNPYNDFRPKKARVNKVALQIEEIERIERLIFTEENQHLTFYRDAFLFAFYTSLRISDITRISRKHILQTNEGILLEFVTQKSKKEARLPLGLLFPTADGHSKPERILITYSRTDSQPFFRRSHVKMNKHLKEVIRMAGITKAVTFHTARHSGLTYLSTVLPTPMVKELAQHSDIQTTMGYVHTSGHAIETALRAIKWPNSYQK</sequence>
<dbReference type="EMBL" id="CP045997">
    <property type="protein sequence ID" value="QHV98285.1"/>
    <property type="molecule type" value="Genomic_DNA"/>
</dbReference>
<dbReference type="GO" id="GO:0015074">
    <property type="term" value="P:DNA integration"/>
    <property type="evidence" value="ECO:0007669"/>
    <property type="project" value="InterPro"/>
</dbReference>
<dbReference type="InterPro" id="IPR011010">
    <property type="entry name" value="DNA_brk_join_enz"/>
</dbReference>
<keyword evidence="3" id="KW-0233">DNA recombination</keyword>
<dbReference type="InterPro" id="IPR035386">
    <property type="entry name" value="Arm-DNA-bind_5"/>
</dbReference>
<protein>
    <submittedName>
        <fullName evidence="5">Tyrosine-type recombinase/integrase</fullName>
    </submittedName>
</protein>
<dbReference type="CDD" id="cd01185">
    <property type="entry name" value="INTN1_C_like"/>
    <property type="match status" value="1"/>
</dbReference>
<proteinExistence type="inferred from homology"/>
<dbReference type="RefSeq" id="WP_162388699.1">
    <property type="nucleotide sequence ID" value="NZ_CP045997.1"/>
</dbReference>
<dbReference type="AlphaFoldDB" id="A0A6P1VZS2"/>
<dbReference type="SUPFAM" id="SSF56349">
    <property type="entry name" value="DNA breaking-rejoining enzymes"/>
    <property type="match status" value="1"/>
</dbReference>
<dbReference type="InterPro" id="IPR002104">
    <property type="entry name" value="Integrase_catalytic"/>
</dbReference>
<dbReference type="PANTHER" id="PTHR30349:SF64">
    <property type="entry name" value="PROPHAGE INTEGRASE INTD-RELATED"/>
    <property type="match status" value="1"/>
</dbReference>
<dbReference type="GO" id="GO:0006310">
    <property type="term" value="P:DNA recombination"/>
    <property type="evidence" value="ECO:0007669"/>
    <property type="project" value="UniProtKB-KW"/>
</dbReference>
<dbReference type="Pfam" id="PF13102">
    <property type="entry name" value="Phage_int_SAM_5"/>
    <property type="match status" value="1"/>
</dbReference>
<organism evidence="5 6">
    <name type="scientific">Spirosoma endbachense</name>
    <dbReference type="NCBI Taxonomy" id="2666025"/>
    <lineage>
        <taxon>Bacteria</taxon>
        <taxon>Pseudomonadati</taxon>
        <taxon>Bacteroidota</taxon>
        <taxon>Cytophagia</taxon>
        <taxon>Cytophagales</taxon>
        <taxon>Cytophagaceae</taxon>
        <taxon>Spirosoma</taxon>
    </lineage>
</organism>
<evidence type="ECO:0000313" key="5">
    <source>
        <dbReference type="EMBL" id="QHV98285.1"/>
    </source>
</evidence>
<dbReference type="Pfam" id="PF00589">
    <property type="entry name" value="Phage_integrase"/>
    <property type="match status" value="1"/>
</dbReference>
<dbReference type="GO" id="GO:0003677">
    <property type="term" value="F:DNA binding"/>
    <property type="evidence" value="ECO:0007669"/>
    <property type="project" value="UniProtKB-KW"/>
</dbReference>
<dbReference type="PANTHER" id="PTHR30349">
    <property type="entry name" value="PHAGE INTEGRASE-RELATED"/>
    <property type="match status" value="1"/>
</dbReference>
<reference evidence="5 6" key="1">
    <citation type="submission" date="2019-11" db="EMBL/GenBank/DDBJ databases">
        <title>Spirosoma endbachense sp. nov., isolated from a natural salt meadow.</title>
        <authorList>
            <person name="Rojas J."/>
            <person name="Ambika Manirajan B."/>
            <person name="Ratering S."/>
            <person name="Suarez C."/>
            <person name="Geissler-Plaum R."/>
            <person name="Schnell S."/>
        </authorList>
    </citation>
    <scope>NUCLEOTIDE SEQUENCE [LARGE SCALE GENOMIC DNA]</scope>
    <source>
        <strain evidence="5 6">I-24</strain>
    </source>
</reference>
<gene>
    <name evidence="5" type="ORF">GJR95_26250</name>
</gene>
<dbReference type="InterPro" id="IPR050090">
    <property type="entry name" value="Tyrosine_recombinase_XerCD"/>
</dbReference>
<dbReference type="Gene3D" id="1.10.150.130">
    <property type="match status" value="1"/>
</dbReference>
<evidence type="ECO:0000256" key="3">
    <source>
        <dbReference type="ARBA" id="ARBA00023172"/>
    </source>
</evidence>
<keyword evidence="6" id="KW-1185">Reference proteome</keyword>
<dbReference type="InterPro" id="IPR025269">
    <property type="entry name" value="SAM-like_dom"/>
</dbReference>